<evidence type="ECO:0000313" key="4">
    <source>
        <dbReference type="Proteomes" id="UP000032366"/>
    </source>
</evidence>
<name>A0A0D6XSI9_9STAP</name>
<evidence type="ECO:0000256" key="1">
    <source>
        <dbReference type="SAM" id="Phobius"/>
    </source>
</evidence>
<dbReference type="EMBL" id="JXWY01000002">
    <property type="protein sequence ID" value="KIX91794.1"/>
    <property type="molecule type" value="Genomic_DNA"/>
</dbReference>
<dbReference type="STRING" id="569857.TP70_00510"/>
<keyword evidence="1" id="KW-1133">Transmembrane helix</keyword>
<dbReference type="Proteomes" id="UP000254100">
    <property type="component" value="Unassembled WGS sequence"/>
</dbReference>
<sequence length="85" mass="9722">MLKKLALLFLALVITTTIAETYLIAGTWQYLLMQSFSLSIIGFFIYNYVVFRLEENKASSSATVQQEVDDEPFHKGILDKNKTIQ</sequence>
<reference evidence="3 5" key="2">
    <citation type="submission" date="2018-06" db="EMBL/GenBank/DDBJ databases">
        <authorList>
            <consortium name="Pathogen Informatics"/>
            <person name="Doyle S."/>
        </authorList>
    </citation>
    <scope>NUCLEOTIDE SEQUENCE [LARGE SCALE GENOMIC DNA]</scope>
    <source>
        <strain evidence="3 5">NCTC13832</strain>
    </source>
</reference>
<proteinExistence type="predicted"/>
<keyword evidence="1" id="KW-0812">Transmembrane</keyword>
<dbReference type="RefSeq" id="WP_044358559.1">
    <property type="nucleotide sequence ID" value="NZ_JXWY01000002.1"/>
</dbReference>
<dbReference type="OrthoDB" id="2411386at2"/>
<organism evidence="3 5">
    <name type="scientific">Staphylococcus microti</name>
    <dbReference type="NCBI Taxonomy" id="569857"/>
    <lineage>
        <taxon>Bacteria</taxon>
        <taxon>Bacillati</taxon>
        <taxon>Bacillota</taxon>
        <taxon>Bacilli</taxon>
        <taxon>Bacillales</taxon>
        <taxon>Staphylococcaceae</taxon>
        <taxon>Staphylococcus</taxon>
    </lineage>
</organism>
<evidence type="ECO:0000313" key="2">
    <source>
        <dbReference type="EMBL" id="KIX91794.1"/>
    </source>
</evidence>
<keyword evidence="4" id="KW-1185">Reference proteome</keyword>
<reference evidence="2 4" key="1">
    <citation type="submission" date="2015-01" db="EMBL/GenBank/DDBJ databases">
        <authorList>
            <person name="Guo J."/>
        </authorList>
    </citation>
    <scope>NUCLEOTIDE SEQUENCE [LARGE SCALE GENOMIC DNA]</scope>
    <source>
        <strain evidence="2 4">DSM 22147</strain>
    </source>
</reference>
<evidence type="ECO:0000313" key="3">
    <source>
        <dbReference type="EMBL" id="SUM58364.1"/>
    </source>
</evidence>
<dbReference type="Proteomes" id="UP000032366">
    <property type="component" value="Unassembled WGS sequence"/>
</dbReference>
<gene>
    <name evidence="3" type="ORF">NCTC13832_02112</name>
    <name evidence="2" type="ORF">TP70_00510</name>
</gene>
<feature type="transmembrane region" description="Helical" evidence="1">
    <location>
        <begin position="31"/>
        <end position="51"/>
    </location>
</feature>
<keyword evidence="1" id="KW-0472">Membrane</keyword>
<evidence type="ECO:0000313" key="5">
    <source>
        <dbReference type="Proteomes" id="UP000254100"/>
    </source>
</evidence>
<accession>A0A0D6XSI9</accession>
<protein>
    <submittedName>
        <fullName evidence="3">Uncharacterized protein</fullName>
    </submittedName>
</protein>
<dbReference type="EMBL" id="UHDT01000001">
    <property type="protein sequence ID" value="SUM58364.1"/>
    <property type="molecule type" value="Genomic_DNA"/>
</dbReference>
<dbReference type="AlphaFoldDB" id="A0A0D6XSI9"/>